<dbReference type="AlphaFoldDB" id="A0AAD6WBM8"/>
<evidence type="ECO:0000313" key="2">
    <source>
        <dbReference type="Proteomes" id="UP001164929"/>
    </source>
</evidence>
<dbReference type="EMBL" id="JAQIZT010000002">
    <property type="protein sequence ID" value="KAJ7006803.1"/>
    <property type="molecule type" value="Genomic_DNA"/>
</dbReference>
<reference evidence="1" key="1">
    <citation type="journal article" date="2023" name="Mol. Ecol. Resour.">
        <title>Chromosome-level genome assembly of a triploid poplar Populus alba 'Berolinensis'.</title>
        <authorList>
            <person name="Chen S."/>
            <person name="Yu Y."/>
            <person name="Wang X."/>
            <person name="Wang S."/>
            <person name="Zhang T."/>
            <person name="Zhou Y."/>
            <person name="He R."/>
            <person name="Meng N."/>
            <person name="Wang Y."/>
            <person name="Liu W."/>
            <person name="Liu Z."/>
            <person name="Liu J."/>
            <person name="Guo Q."/>
            <person name="Huang H."/>
            <person name="Sederoff R.R."/>
            <person name="Wang G."/>
            <person name="Qu G."/>
            <person name="Chen S."/>
        </authorList>
    </citation>
    <scope>NUCLEOTIDE SEQUENCE</scope>
    <source>
        <strain evidence="1">SC-2020</strain>
    </source>
</reference>
<dbReference type="Proteomes" id="UP001164929">
    <property type="component" value="Chromosome 2"/>
</dbReference>
<keyword evidence="2" id="KW-1185">Reference proteome</keyword>
<comment type="caution">
    <text evidence="1">The sequence shown here is derived from an EMBL/GenBank/DDBJ whole genome shotgun (WGS) entry which is preliminary data.</text>
</comment>
<sequence length="55" mass="6177">MVGNKITKSAVPLSEPNLQFRSVISPPLQSLLFYLRHASLFFASRPLQKIISGDY</sequence>
<organism evidence="1 2">
    <name type="scientific">Populus alba x Populus x berolinensis</name>
    <dbReference type="NCBI Taxonomy" id="444605"/>
    <lineage>
        <taxon>Eukaryota</taxon>
        <taxon>Viridiplantae</taxon>
        <taxon>Streptophyta</taxon>
        <taxon>Embryophyta</taxon>
        <taxon>Tracheophyta</taxon>
        <taxon>Spermatophyta</taxon>
        <taxon>Magnoliopsida</taxon>
        <taxon>eudicotyledons</taxon>
        <taxon>Gunneridae</taxon>
        <taxon>Pentapetalae</taxon>
        <taxon>rosids</taxon>
        <taxon>fabids</taxon>
        <taxon>Malpighiales</taxon>
        <taxon>Salicaceae</taxon>
        <taxon>Saliceae</taxon>
        <taxon>Populus</taxon>
    </lineage>
</organism>
<evidence type="ECO:0000313" key="1">
    <source>
        <dbReference type="EMBL" id="KAJ7006803.1"/>
    </source>
</evidence>
<accession>A0AAD6WBM8</accession>
<name>A0AAD6WBM8_9ROSI</name>
<proteinExistence type="predicted"/>
<gene>
    <name evidence="1" type="ORF">NC653_005994</name>
</gene>
<protein>
    <submittedName>
        <fullName evidence="1">Uncharacterized protein</fullName>
    </submittedName>
</protein>